<dbReference type="EnsemblMetazoa" id="G9531.1">
    <property type="protein sequence ID" value="G9531.1:cds"/>
    <property type="gene ID" value="G9531"/>
</dbReference>
<reference evidence="2" key="1">
    <citation type="submission" date="2022-08" db="UniProtKB">
        <authorList>
            <consortium name="EnsemblMetazoa"/>
        </authorList>
    </citation>
    <scope>IDENTIFICATION</scope>
    <source>
        <strain evidence="2">05x7-T-G4-1.051#20</strain>
    </source>
</reference>
<accession>A0A8W8P6C9</accession>
<organism evidence="2 3">
    <name type="scientific">Magallana gigas</name>
    <name type="common">Pacific oyster</name>
    <name type="synonym">Crassostrea gigas</name>
    <dbReference type="NCBI Taxonomy" id="29159"/>
    <lineage>
        <taxon>Eukaryota</taxon>
        <taxon>Metazoa</taxon>
        <taxon>Spiralia</taxon>
        <taxon>Lophotrochozoa</taxon>
        <taxon>Mollusca</taxon>
        <taxon>Bivalvia</taxon>
        <taxon>Autobranchia</taxon>
        <taxon>Pteriomorphia</taxon>
        <taxon>Ostreida</taxon>
        <taxon>Ostreoidea</taxon>
        <taxon>Ostreidae</taxon>
        <taxon>Magallana</taxon>
    </lineage>
</organism>
<protein>
    <recommendedName>
        <fullName evidence="4">ZAD domain-containing protein</fullName>
    </recommendedName>
</protein>
<keyword evidence="3" id="KW-1185">Reference proteome</keyword>
<dbReference type="Proteomes" id="UP000005408">
    <property type="component" value="Unassembled WGS sequence"/>
</dbReference>
<dbReference type="AlphaFoldDB" id="A0A8W8P6C9"/>
<sequence length="299" mass="33773">MSKDVACDCDADAFGAAELLEVIDCVPHPDADGSNYVCGKCWNKLNKLSKLEHDIKTKLESLKADRLELIRTLRQKNQGDFSLHQPRMWTPKSKKHNINHSPTPRKVKQLFVPSSQSDLTGSKTISNSQASCSKKTPEHRKRRKKEPKFSCFPTVKSRLYLEIISGVFDDQKYEAVAVISAIIQKNMHMSAFHHAVSQVLDNGGATDECINLLNKLGLCVSSSAAAKKKTDFISEKIVLEQNTGDDKVLSDKIGDNRSPSHMSKDKQRQSWHWFLLHQNNSDCYGYIFFNWEVSDAFLT</sequence>
<name>A0A8W8P6C9_MAGGI</name>
<evidence type="ECO:0000256" key="1">
    <source>
        <dbReference type="SAM" id="MobiDB-lite"/>
    </source>
</evidence>
<evidence type="ECO:0000313" key="3">
    <source>
        <dbReference type="Proteomes" id="UP000005408"/>
    </source>
</evidence>
<evidence type="ECO:0008006" key="4">
    <source>
        <dbReference type="Google" id="ProtNLM"/>
    </source>
</evidence>
<proteinExistence type="predicted"/>
<feature type="compositionally biased region" description="Basic residues" evidence="1">
    <location>
        <begin position="137"/>
        <end position="146"/>
    </location>
</feature>
<feature type="compositionally biased region" description="Basic residues" evidence="1">
    <location>
        <begin position="92"/>
        <end position="108"/>
    </location>
</feature>
<evidence type="ECO:0000313" key="2">
    <source>
        <dbReference type="EnsemblMetazoa" id="G9531.1:cds"/>
    </source>
</evidence>
<feature type="region of interest" description="Disordered" evidence="1">
    <location>
        <begin position="81"/>
        <end position="147"/>
    </location>
</feature>
<feature type="compositionally biased region" description="Polar residues" evidence="1">
    <location>
        <begin position="112"/>
        <end position="133"/>
    </location>
</feature>